<feature type="transmembrane region" description="Helical" evidence="2">
    <location>
        <begin position="204"/>
        <end position="223"/>
    </location>
</feature>
<evidence type="ECO:0000256" key="1">
    <source>
        <dbReference type="SAM" id="MobiDB-lite"/>
    </source>
</evidence>
<dbReference type="AlphaFoldDB" id="A0A2C5XUY4"/>
<keyword evidence="2" id="KW-0812">Transmembrane</keyword>
<comment type="caution">
    <text evidence="3">The sequence shown here is derived from an EMBL/GenBank/DDBJ whole genome shotgun (WGS) entry which is preliminary data.</text>
</comment>
<protein>
    <recommendedName>
        <fullName evidence="5">Integral membrane protein</fullName>
    </recommendedName>
</protein>
<evidence type="ECO:0000256" key="2">
    <source>
        <dbReference type="SAM" id="Phobius"/>
    </source>
</evidence>
<proteinExistence type="predicted"/>
<evidence type="ECO:0000313" key="3">
    <source>
        <dbReference type="EMBL" id="PHH58890.1"/>
    </source>
</evidence>
<sequence length="468" mass="50682">MAVPVKCRRDTTQDAQTPPTVSSSSLAPSAETAGSKTRLVRSATGVFGYAPGSRLENNLSWVVGCLELANAGDFAANVWNEVPVPVYAIVLMGMGGTVAAVLSIFAVCDARRAWRNVRFVRQQRRDLGQARQRARHDSQTALSLGVLLAVTFRELWSEVINRWAMDLLMGFGAVLISTGTYMAIAGANRTVWQVSNILSGYLGNTPIAVFGLVNSSWAGYMWFKAHGHTVAVGRVAALRGSRAAALVRKRVVRVKVFCLVNGTATLVGGAASMLTASYWWAYVMLIPVIVSSIFCNLWWRRCLGYTRTQPRLDDGPLDLADLVSRLEFAAMAEHRLRTVTHGSTLDVLLGSPAAGLPVSRVVQIVAQHGLMDALVLSIVSSSPEAADQLTRLTAASDSRVVEYRIGEQDIAGLPESMHALIISLANACVERAGARHFGNRQRWLAELLGTYCSQARRMGFDAQKPVPV</sequence>
<feature type="compositionally biased region" description="Polar residues" evidence="1">
    <location>
        <begin position="13"/>
        <end position="33"/>
    </location>
</feature>
<keyword evidence="2" id="KW-0472">Membrane</keyword>
<gene>
    <name evidence="3" type="ORF">CDD82_2617</name>
</gene>
<dbReference type="OrthoDB" id="5089392at2759"/>
<dbReference type="EMBL" id="NJEU01001988">
    <property type="protein sequence ID" value="PHH58890.1"/>
    <property type="molecule type" value="Genomic_DNA"/>
</dbReference>
<dbReference type="Proteomes" id="UP000224854">
    <property type="component" value="Unassembled WGS sequence"/>
</dbReference>
<feature type="transmembrane region" description="Helical" evidence="2">
    <location>
        <begin position="163"/>
        <end position="184"/>
    </location>
</feature>
<evidence type="ECO:0000313" key="4">
    <source>
        <dbReference type="Proteomes" id="UP000224854"/>
    </source>
</evidence>
<feature type="region of interest" description="Disordered" evidence="1">
    <location>
        <begin position="1"/>
        <end position="33"/>
    </location>
</feature>
<name>A0A2C5XUY4_9HYPO</name>
<reference evidence="3 4" key="1">
    <citation type="submission" date="2017-06" db="EMBL/GenBank/DDBJ databases">
        <title>Ant-infecting Ophiocordyceps genomes reveal a high diversity of potential behavioral manipulation genes and a possible major role for enterotoxins.</title>
        <authorList>
            <person name="De Bekker C."/>
            <person name="Evans H.C."/>
            <person name="Brachmann A."/>
            <person name="Hughes D.P."/>
        </authorList>
    </citation>
    <scope>NUCLEOTIDE SEQUENCE [LARGE SCALE GENOMIC DNA]</scope>
    <source>
        <strain evidence="3 4">1348a</strain>
    </source>
</reference>
<organism evidence="3 4">
    <name type="scientific">Ophiocordyceps australis</name>
    <dbReference type="NCBI Taxonomy" id="1399860"/>
    <lineage>
        <taxon>Eukaryota</taxon>
        <taxon>Fungi</taxon>
        <taxon>Dikarya</taxon>
        <taxon>Ascomycota</taxon>
        <taxon>Pezizomycotina</taxon>
        <taxon>Sordariomycetes</taxon>
        <taxon>Hypocreomycetidae</taxon>
        <taxon>Hypocreales</taxon>
        <taxon>Ophiocordycipitaceae</taxon>
        <taxon>Ophiocordyceps</taxon>
    </lineage>
</organism>
<keyword evidence="4" id="KW-1185">Reference proteome</keyword>
<evidence type="ECO:0008006" key="5">
    <source>
        <dbReference type="Google" id="ProtNLM"/>
    </source>
</evidence>
<accession>A0A2C5XUY4</accession>
<keyword evidence="2" id="KW-1133">Transmembrane helix</keyword>
<feature type="transmembrane region" description="Helical" evidence="2">
    <location>
        <begin position="279"/>
        <end position="299"/>
    </location>
</feature>
<feature type="transmembrane region" description="Helical" evidence="2">
    <location>
        <begin position="256"/>
        <end position="273"/>
    </location>
</feature>
<feature type="transmembrane region" description="Helical" evidence="2">
    <location>
        <begin position="86"/>
        <end position="108"/>
    </location>
</feature>